<sequence>MKISREVKVAILVISSLLLIIYLFNYLKGNNLLDSSRTLYVVYDNVEGIASSTPVTINGLSVGKVHNITFADDNSGRIKVTLLIDSDFEFSKNSTAEFYEAGLIGGKAIAIIPANDNAENAKKGDYLVGTVKPGLTDLVNQRLTPLQGKIEAMMVSADILLTNINEVFDEQTKANFRNSVSELSATITSFKKTSNTLNTLITENQSKLDNTLSNFENASSNLASITDSIAKADLGETITELQSTISSFNAVLSSIENGEGTIGKLLKDEALYNNLKGATKEMEALLKDIKLHPKRYFRILSKKEIPYSEN</sequence>
<evidence type="ECO:0000313" key="3">
    <source>
        <dbReference type="EMBL" id="VAV82958.1"/>
    </source>
</evidence>
<dbReference type="PANTHER" id="PTHR33371:SF4">
    <property type="entry name" value="INTERMEMBRANE PHOSPHOLIPID TRANSPORT SYSTEM BINDING PROTEIN MLAD"/>
    <property type="match status" value="1"/>
</dbReference>
<proteinExistence type="predicted"/>
<protein>
    <submittedName>
        <fullName evidence="3">Mce4/Rv3499c/MTV023.06c protein</fullName>
    </submittedName>
</protein>
<keyword evidence="1" id="KW-1133">Transmembrane helix</keyword>
<feature type="transmembrane region" description="Helical" evidence="1">
    <location>
        <begin position="7"/>
        <end position="27"/>
    </location>
</feature>
<dbReference type="InterPro" id="IPR052336">
    <property type="entry name" value="MlaD_Phospholipid_Transporter"/>
</dbReference>
<keyword evidence="1" id="KW-0812">Transmembrane</keyword>
<accession>A0A3B0R506</accession>
<reference evidence="3" key="1">
    <citation type="submission" date="2018-06" db="EMBL/GenBank/DDBJ databases">
        <authorList>
            <person name="Zhirakovskaya E."/>
        </authorList>
    </citation>
    <scope>NUCLEOTIDE SEQUENCE</scope>
</reference>
<feature type="domain" description="Mce/MlaD" evidence="2">
    <location>
        <begin position="37"/>
        <end position="113"/>
    </location>
</feature>
<dbReference type="InterPro" id="IPR003399">
    <property type="entry name" value="Mce/MlaD"/>
</dbReference>
<dbReference type="AlphaFoldDB" id="A0A3B0R506"/>
<evidence type="ECO:0000259" key="2">
    <source>
        <dbReference type="Pfam" id="PF02470"/>
    </source>
</evidence>
<gene>
    <name evidence="3" type="ORF">MNBD_BACTEROID02-667</name>
</gene>
<dbReference type="EMBL" id="UOEB01000051">
    <property type="protein sequence ID" value="VAV82958.1"/>
    <property type="molecule type" value="Genomic_DNA"/>
</dbReference>
<dbReference type="Pfam" id="PF02470">
    <property type="entry name" value="MlaD"/>
    <property type="match status" value="1"/>
</dbReference>
<dbReference type="PANTHER" id="PTHR33371">
    <property type="entry name" value="INTERMEMBRANE PHOSPHOLIPID TRANSPORT SYSTEM BINDING PROTEIN MLAD-RELATED"/>
    <property type="match status" value="1"/>
</dbReference>
<evidence type="ECO:0000256" key="1">
    <source>
        <dbReference type="SAM" id="Phobius"/>
    </source>
</evidence>
<keyword evidence="1" id="KW-0472">Membrane</keyword>
<organism evidence="3">
    <name type="scientific">hydrothermal vent metagenome</name>
    <dbReference type="NCBI Taxonomy" id="652676"/>
    <lineage>
        <taxon>unclassified sequences</taxon>
        <taxon>metagenomes</taxon>
        <taxon>ecological metagenomes</taxon>
    </lineage>
</organism>
<name>A0A3B0R506_9ZZZZ</name>